<dbReference type="AlphaFoldDB" id="A0A974XD86"/>
<sequence length="346" mass="40185">MPEETIAAFHTAYLKEPGRRYKPFYRKEGLVEDCPRIFAEVYDEIKVLGHLAVFLKDKEFEPWQLEVTSALSDVLRIKINLTNQTPTVLSDLLQYLLDRRTGKQSKIRAMGQLSKFHLTDSLLLVAPLDQSKSQHAFASLAINYLLHKYTNAIPTVFNDDLVVLLTPSVYQPDPREDGEKISEYLKQYQILCGAVYPIKNVEKLPDHYLQGRLAAETHFRKVSGKSEKTETTTTVPYYSDLKADPLLLYISKRKDSLSLLDPTLEKIRAYDEENNTDYLDTLFCYCKNMYRKNETSVDLHIHRNTLNYRISRMEELFSLDLQEYATMLHILLSMELMRFDNGETTM</sequence>
<dbReference type="PANTHER" id="PTHR33744">
    <property type="entry name" value="CARBOHYDRATE DIACID REGULATOR"/>
    <property type="match status" value="1"/>
</dbReference>
<dbReference type="InterPro" id="IPR025736">
    <property type="entry name" value="PucR_C-HTH_dom"/>
</dbReference>
<dbReference type="Proteomes" id="UP000663499">
    <property type="component" value="Chromosome"/>
</dbReference>
<dbReference type="RefSeq" id="WP_207299020.1">
    <property type="nucleotide sequence ID" value="NZ_CP071444.1"/>
</dbReference>
<feature type="domain" description="PucR C-terminal helix-turn-helix" evidence="1">
    <location>
        <begin position="278"/>
        <end position="335"/>
    </location>
</feature>
<organism evidence="2 3">
    <name type="scientific">Alkalibacter rhizosphaerae</name>
    <dbReference type="NCBI Taxonomy" id="2815577"/>
    <lineage>
        <taxon>Bacteria</taxon>
        <taxon>Bacillati</taxon>
        <taxon>Bacillota</taxon>
        <taxon>Clostridia</taxon>
        <taxon>Eubacteriales</taxon>
        <taxon>Eubacteriaceae</taxon>
        <taxon>Alkalibacter</taxon>
    </lineage>
</organism>
<proteinExistence type="predicted"/>
<evidence type="ECO:0000259" key="1">
    <source>
        <dbReference type="Pfam" id="PF13556"/>
    </source>
</evidence>
<dbReference type="EMBL" id="CP071444">
    <property type="protein sequence ID" value="QSX07678.1"/>
    <property type="molecule type" value="Genomic_DNA"/>
</dbReference>
<keyword evidence="3" id="KW-1185">Reference proteome</keyword>
<dbReference type="PANTHER" id="PTHR33744:SF15">
    <property type="entry name" value="CARBOHYDRATE DIACID REGULATOR"/>
    <property type="match status" value="1"/>
</dbReference>
<dbReference type="InterPro" id="IPR042070">
    <property type="entry name" value="PucR_C-HTH_sf"/>
</dbReference>
<dbReference type="Pfam" id="PF13556">
    <property type="entry name" value="HTH_30"/>
    <property type="match status" value="1"/>
</dbReference>
<evidence type="ECO:0000313" key="2">
    <source>
        <dbReference type="EMBL" id="QSX07678.1"/>
    </source>
</evidence>
<name>A0A974XD86_9FIRM</name>
<gene>
    <name evidence="2" type="ORF">J0B03_07495</name>
</gene>
<dbReference type="Gene3D" id="1.10.10.2840">
    <property type="entry name" value="PucR C-terminal helix-turn-helix domain"/>
    <property type="match status" value="1"/>
</dbReference>
<accession>A0A974XD86</accession>
<dbReference type="KEGG" id="alka:J0B03_07495"/>
<protein>
    <submittedName>
        <fullName evidence="2">Helix-turn-helix domain-containing protein</fullName>
    </submittedName>
</protein>
<dbReference type="InterPro" id="IPR051448">
    <property type="entry name" value="CdaR-like_regulators"/>
</dbReference>
<evidence type="ECO:0000313" key="3">
    <source>
        <dbReference type="Proteomes" id="UP000663499"/>
    </source>
</evidence>
<reference evidence="2" key="1">
    <citation type="submission" date="2021-03" db="EMBL/GenBank/DDBJ databases">
        <title>Alkalibacter marinus sp. nov., isolated from tidal flat sediment.</title>
        <authorList>
            <person name="Namirimu T."/>
            <person name="Yang J.-A."/>
            <person name="Yang S.-H."/>
            <person name="Kim Y.-J."/>
            <person name="Kwon K.K."/>
        </authorList>
    </citation>
    <scope>NUCLEOTIDE SEQUENCE</scope>
    <source>
        <strain evidence="2">ES005</strain>
    </source>
</reference>